<evidence type="ECO:0000313" key="2">
    <source>
        <dbReference type="Proteomes" id="UP000092691"/>
    </source>
</evidence>
<dbReference type="GO" id="GO:0006310">
    <property type="term" value="P:DNA recombination"/>
    <property type="evidence" value="ECO:0007669"/>
    <property type="project" value="InterPro"/>
</dbReference>
<dbReference type="InterPro" id="IPR036614">
    <property type="entry name" value="RusA-like_sf"/>
</dbReference>
<dbReference type="GO" id="GO:0000287">
    <property type="term" value="F:magnesium ion binding"/>
    <property type="evidence" value="ECO:0007669"/>
    <property type="project" value="InterPro"/>
</dbReference>
<name>A0A1B1C4V3_RHILE</name>
<sequence>MWPDLPFEFNVIGTPVSSQSVLTAARQEWKARVAEAAAGALPEGAWSFDEARLAVTLFYFPQAAMTGDIDNIVKLTLDAMIPSVYLDDSLIDRVLVQRFGPEARAAFSNPSDTLVEALGEEDPILYIRVDAVPEEAVF</sequence>
<dbReference type="GO" id="GO:0006281">
    <property type="term" value="P:DNA repair"/>
    <property type="evidence" value="ECO:0007669"/>
    <property type="project" value="InterPro"/>
</dbReference>
<dbReference type="RefSeq" id="WP_065279390.1">
    <property type="nucleotide sequence ID" value="NZ_CP016286.1"/>
</dbReference>
<organism evidence="1 2">
    <name type="scientific">Rhizobium leguminosarum</name>
    <dbReference type="NCBI Taxonomy" id="384"/>
    <lineage>
        <taxon>Bacteria</taxon>
        <taxon>Pseudomonadati</taxon>
        <taxon>Pseudomonadota</taxon>
        <taxon>Alphaproteobacteria</taxon>
        <taxon>Hyphomicrobiales</taxon>
        <taxon>Rhizobiaceae</taxon>
        <taxon>Rhizobium/Agrobacterium group</taxon>
        <taxon>Rhizobium</taxon>
    </lineage>
</organism>
<dbReference type="Proteomes" id="UP000092691">
    <property type="component" value="Chromosome"/>
</dbReference>
<dbReference type="Pfam" id="PF05866">
    <property type="entry name" value="RusA"/>
    <property type="match status" value="1"/>
</dbReference>
<dbReference type="InterPro" id="IPR008822">
    <property type="entry name" value="Endonuclease_RusA-like"/>
</dbReference>
<proteinExistence type="predicted"/>
<dbReference type="AlphaFoldDB" id="A0A1B1C4V3"/>
<reference evidence="1 2" key="1">
    <citation type="submission" date="2016-06" db="EMBL/GenBank/DDBJ databases">
        <title>Microsymbionts genomes from the relict species Vavilovia formosa.</title>
        <authorList>
            <person name="Chirak E."/>
            <person name="Kimeklis A."/>
            <person name="Andronov E."/>
        </authorList>
    </citation>
    <scope>NUCLEOTIDE SEQUENCE [LARGE SCALE GENOMIC DNA]</scope>
    <source>
        <strain evidence="1 2">Vaf10</strain>
    </source>
</reference>
<dbReference type="Gene3D" id="3.30.1330.70">
    <property type="entry name" value="Holliday junction resolvase RusA"/>
    <property type="match status" value="1"/>
</dbReference>
<gene>
    <name evidence="1" type="ORF">BA011_02960</name>
</gene>
<protein>
    <submittedName>
        <fullName evidence="1">Uncharacterized protein</fullName>
    </submittedName>
</protein>
<evidence type="ECO:0000313" key="1">
    <source>
        <dbReference type="EMBL" id="ANP84801.1"/>
    </source>
</evidence>
<dbReference type="EMBL" id="CP016286">
    <property type="protein sequence ID" value="ANP84801.1"/>
    <property type="molecule type" value="Genomic_DNA"/>
</dbReference>
<accession>A0A1B1C4V3</accession>
<dbReference type="OrthoDB" id="959793at2"/>
<dbReference type="SUPFAM" id="SSF103084">
    <property type="entry name" value="Holliday junction resolvase RusA"/>
    <property type="match status" value="1"/>
</dbReference>